<dbReference type="SUPFAM" id="SSF56399">
    <property type="entry name" value="ADP-ribosylation"/>
    <property type="match status" value="1"/>
</dbReference>
<protein>
    <submittedName>
        <fullName evidence="5">Uncharacterized protein</fullName>
    </submittedName>
</protein>
<feature type="region of interest" description="Disordered" evidence="4">
    <location>
        <begin position="35"/>
        <end position="55"/>
    </location>
</feature>
<dbReference type="AlphaFoldDB" id="A0A8H6VTA9"/>
<dbReference type="GO" id="GO:0006388">
    <property type="term" value="P:tRNA splicing, via endonucleolytic cleavage and ligation"/>
    <property type="evidence" value="ECO:0007669"/>
    <property type="project" value="TreeGrafter"/>
</dbReference>
<keyword evidence="2" id="KW-0808">Transferase</keyword>
<reference evidence="5" key="1">
    <citation type="submission" date="2020-05" db="EMBL/GenBank/DDBJ databases">
        <title>Mycena genomes resolve the evolution of fungal bioluminescence.</title>
        <authorList>
            <person name="Tsai I.J."/>
        </authorList>
    </citation>
    <scope>NUCLEOTIDE SEQUENCE</scope>
    <source>
        <strain evidence="5">110903Hualien_Pintung</strain>
    </source>
</reference>
<comment type="similarity">
    <text evidence="1">Belongs to the KptA/TPT1 family.</text>
</comment>
<evidence type="ECO:0000313" key="6">
    <source>
        <dbReference type="Proteomes" id="UP000613580"/>
    </source>
</evidence>
<gene>
    <name evidence="5" type="ORF">HMN09_01195700</name>
</gene>
<organism evidence="5 6">
    <name type="scientific">Mycena chlorophos</name>
    <name type="common">Agaric fungus</name>
    <name type="synonym">Agaricus chlorophos</name>
    <dbReference type="NCBI Taxonomy" id="658473"/>
    <lineage>
        <taxon>Eukaryota</taxon>
        <taxon>Fungi</taxon>
        <taxon>Dikarya</taxon>
        <taxon>Basidiomycota</taxon>
        <taxon>Agaricomycotina</taxon>
        <taxon>Agaricomycetes</taxon>
        <taxon>Agaricomycetidae</taxon>
        <taxon>Agaricales</taxon>
        <taxon>Marasmiineae</taxon>
        <taxon>Mycenaceae</taxon>
        <taxon>Mycena</taxon>
    </lineage>
</organism>
<dbReference type="OrthoDB" id="419694at2759"/>
<dbReference type="PANTHER" id="PTHR12684">
    <property type="entry name" value="PUTATIVE PHOSPHOTRANSFERASE"/>
    <property type="match status" value="1"/>
</dbReference>
<accession>A0A8H6VTA9</accession>
<name>A0A8H6VTA9_MYCCL</name>
<dbReference type="PANTHER" id="PTHR12684:SF2">
    <property type="entry name" value="TRNA 2'-PHOSPHOTRANSFERASE 1"/>
    <property type="match status" value="1"/>
</dbReference>
<dbReference type="EMBL" id="JACAZE010000021">
    <property type="protein sequence ID" value="KAF7293177.1"/>
    <property type="molecule type" value="Genomic_DNA"/>
</dbReference>
<dbReference type="InterPro" id="IPR002745">
    <property type="entry name" value="Ptrans_KptA/Tpt1"/>
</dbReference>
<proteinExistence type="inferred from homology"/>
<evidence type="ECO:0000313" key="5">
    <source>
        <dbReference type="EMBL" id="KAF7293177.1"/>
    </source>
</evidence>
<evidence type="ECO:0000256" key="2">
    <source>
        <dbReference type="ARBA" id="ARBA00022679"/>
    </source>
</evidence>
<dbReference type="Proteomes" id="UP000613580">
    <property type="component" value="Unassembled WGS sequence"/>
</dbReference>
<feature type="compositionally biased region" description="Acidic residues" evidence="4">
    <location>
        <begin position="44"/>
        <end position="54"/>
    </location>
</feature>
<dbReference type="Gene3D" id="3.20.170.30">
    <property type="match status" value="1"/>
</dbReference>
<comment type="caution">
    <text evidence="5">The sequence shown here is derived from an EMBL/GenBank/DDBJ whole genome shotgun (WGS) entry which is preliminary data.</text>
</comment>
<dbReference type="GO" id="GO:0000215">
    <property type="term" value="F:tRNA 2'-phosphotransferase activity"/>
    <property type="evidence" value="ECO:0007669"/>
    <property type="project" value="TreeGrafter"/>
</dbReference>
<keyword evidence="6" id="KW-1185">Reference proteome</keyword>
<sequence length="283" mass="31347">MLRVMEENVTELCVMLLFRSLQQVGRRRVALRTSRAMSSSAEGVPEDEDEGQEEVGEHVPWWRRRQLQPREDWEAVRVDEVLEDMVGGAEELSRGWVRGRGWVSVERLLGHPLLGGVSFGTFERMAKAGGPTAPRYELVQDQAGWWIRRTGTNADPVWTLVPSLAAGTVAVHGTTWDAWGRIAQRGLSRMDSEYITFGKYAQGAMVAGMDRPCEVLVYVDIAAALNDGGLKFYRGPGDQYATPGNGLGIVGRKWITEVVRVSVAIRDARASPSHQSPSISLLQ</sequence>
<evidence type="ECO:0000256" key="4">
    <source>
        <dbReference type="SAM" id="MobiDB-lite"/>
    </source>
</evidence>
<evidence type="ECO:0000256" key="1">
    <source>
        <dbReference type="ARBA" id="ARBA00009836"/>
    </source>
</evidence>
<dbReference type="Pfam" id="PF01885">
    <property type="entry name" value="PTS_2-RNA"/>
    <property type="match status" value="1"/>
</dbReference>
<evidence type="ECO:0000256" key="3">
    <source>
        <dbReference type="ARBA" id="ARBA00023027"/>
    </source>
</evidence>
<dbReference type="InterPro" id="IPR042081">
    <property type="entry name" value="RNA_2'-PTrans_C"/>
</dbReference>
<keyword evidence="3" id="KW-0520">NAD</keyword>